<accession>A0A9P6PWX0</accession>
<keyword evidence="4" id="KW-0418">Kinase</keyword>
<feature type="domain" description="Protein kinase" evidence="6">
    <location>
        <begin position="80"/>
        <end position="429"/>
    </location>
</feature>
<dbReference type="AlphaFoldDB" id="A0A9P6PWX0"/>
<dbReference type="Proteomes" id="UP000807716">
    <property type="component" value="Unassembled WGS sequence"/>
</dbReference>
<dbReference type="OrthoDB" id="10252171at2759"/>
<dbReference type="InterPro" id="IPR017441">
    <property type="entry name" value="Protein_kinase_ATP_BS"/>
</dbReference>
<evidence type="ECO:0000256" key="4">
    <source>
        <dbReference type="RuleBase" id="RU000304"/>
    </source>
</evidence>
<feature type="region of interest" description="Disordered" evidence="5">
    <location>
        <begin position="1"/>
        <end position="56"/>
    </location>
</feature>
<dbReference type="PROSITE" id="PS00107">
    <property type="entry name" value="PROTEIN_KINASE_ATP"/>
    <property type="match status" value="1"/>
</dbReference>
<evidence type="ECO:0000313" key="7">
    <source>
        <dbReference type="EMBL" id="KAG0255740.1"/>
    </source>
</evidence>
<gene>
    <name evidence="7" type="ORF">DFQ27_006092</name>
</gene>
<keyword evidence="2 3" id="KW-0067">ATP-binding</keyword>
<dbReference type="GO" id="GO:0005634">
    <property type="term" value="C:nucleus"/>
    <property type="evidence" value="ECO:0007669"/>
    <property type="project" value="TreeGrafter"/>
</dbReference>
<dbReference type="EMBL" id="JAAAJB010000444">
    <property type="protein sequence ID" value="KAG0255740.1"/>
    <property type="molecule type" value="Genomic_DNA"/>
</dbReference>
<evidence type="ECO:0000313" key="8">
    <source>
        <dbReference type="Proteomes" id="UP000807716"/>
    </source>
</evidence>
<organism evidence="7 8">
    <name type="scientific">Actinomortierella ambigua</name>
    <dbReference type="NCBI Taxonomy" id="1343610"/>
    <lineage>
        <taxon>Eukaryota</taxon>
        <taxon>Fungi</taxon>
        <taxon>Fungi incertae sedis</taxon>
        <taxon>Mucoromycota</taxon>
        <taxon>Mortierellomycotina</taxon>
        <taxon>Mortierellomycetes</taxon>
        <taxon>Mortierellales</taxon>
        <taxon>Mortierellaceae</taxon>
        <taxon>Actinomortierella</taxon>
    </lineage>
</organism>
<comment type="similarity">
    <text evidence="4">Belongs to the protein kinase superfamily.</text>
</comment>
<dbReference type="Gene3D" id="3.30.200.20">
    <property type="entry name" value="Phosphorylase Kinase, domain 1"/>
    <property type="match status" value="1"/>
</dbReference>
<dbReference type="SUPFAM" id="SSF56112">
    <property type="entry name" value="Protein kinase-like (PK-like)"/>
    <property type="match status" value="2"/>
</dbReference>
<dbReference type="InterPro" id="IPR000719">
    <property type="entry name" value="Prot_kinase_dom"/>
</dbReference>
<name>A0A9P6PWX0_9FUNG</name>
<dbReference type="GO" id="GO:0005524">
    <property type="term" value="F:ATP binding"/>
    <property type="evidence" value="ECO:0007669"/>
    <property type="project" value="UniProtKB-UniRule"/>
</dbReference>
<keyword evidence="1 3" id="KW-0547">Nucleotide-binding</keyword>
<keyword evidence="8" id="KW-1185">Reference proteome</keyword>
<comment type="caution">
    <text evidence="7">The sequence shown here is derived from an EMBL/GenBank/DDBJ whole genome shotgun (WGS) entry which is preliminary data.</text>
</comment>
<evidence type="ECO:0000259" key="6">
    <source>
        <dbReference type="PROSITE" id="PS50011"/>
    </source>
</evidence>
<dbReference type="GO" id="GO:0035556">
    <property type="term" value="P:intracellular signal transduction"/>
    <property type="evidence" value="ECO:0007669"/>
    <property type="project" value="TreeGrafter"/>
</dbReference>
<dbReference type="PROSITE" id="PS50011">
    <property type="entry name" value="PROTEIN_KINASE_DOM"/>
    <property type="match status" value="1"/>
</dbReference>
<keyword evidence="4" id="KW-0723">Serine/threonine-protein kinase</keyword>
<dbReference type="GO" id="GO:0005829">
    <property type="term" value="C:cytosol"/>
    <property type="evidence" value="ECO:0007669"/>
    <property type="project" value="TreeGrafter"/>
</dbReference>
<feature type="region of interest" description="Disordered" evidence="5">
    <location>
        <begin position="203"/>
        <end position="247"/>
    </location>
</feature>
<dbReference type="PROSITE" id="PS00108">
    <property type="entry name" value="PROTEIN_KINASE_ST"/>
    <property type="match status" value="1"/>
</dbReference>
<dbReference type="InterPro" id="IPR008271">
    <property type="entry name" value="Ser/Thr_kinase_AS"/>
</dbReference>
<reference evidence="7" key="1">
    <citation type="journal article" date="2020" name="Fungal Divers.">
        <title>Resolving the Mortierellaceae phylogeny through synthesis of multi-gene phylogenetics and phylogenomics.</title>
        <authorList>
            <person name="Vandepol N."/>
            <person name="Liber J."/>
            <person name="Desiro A."/>
            <person name="Na H."/>
            <person name="Kennedy M."/>
            <person name="Barry K."/>
            <person name="Grigoriev I.V."/>
            <person name="Miller A.N."/>
            <person name="O'Donnell K."/>
            <person name="Stajich J.E."/>
            <person name="Bonito G."/>
        </authorList>
    </citation>
    <scope>NUCLEOTIDE SEQUENCE</scope>
    <source>
        <strain evidence="7">BC1065</strain>
    </source>
</reference>
<dbReference type="SMART" id="SM00220">
    <property type="entry name" value="S_TKc"/>
    <property type="match status" value="1"/>
</dbReference>
<sequence length="435" mass="47925">MSANIEDTYDLSKQPPQVSTGHLAPSAHGGSSTSLRSPLTPPPTPIIPDNTPCGQNSEELTVSARQLQRHQLVPEFLTEYTLGDELGSGGFGFVVSATRNADGEEVAVKFIFRDKVPVHGWAKDPELGVIPIEIYVLRNVSHPNIIRYINMYQDYKYFYLIMELHGTPWSASNPLLNKTNNNNGGNTSMIEAMAKATLSQRNININNSNNGSGSSSLSSSGESSTSGYPKSSSSSSLSSAADSDSGIAVEPPKPALLVRRTSCDLFECIEHHSKFSEAQARVIFKQIVECVDYLNSRGICHRDIKDENIVIDNDFVVKLIDFGSAVIIPKPQGKLFDRFYGTINYASPEILRGEKYRAEAAEIWSLGILLYTILYGEVPFNDPMQAIRGPYIPPRVRSSMECLHLLNWMLAKSPDQRATIEDVVKHPWIAGISMT</sequence>
<protein>
    <recommendedName>
        <fullName evidence="6">Protein kinase domain-containing protein</fullName>
    </recommendedName>
</protein>
<dbReference type="PANTHER" id="PTHR24346:SF72">
    <property type="entry name" value="CAMK PROTEIN KINASE"/>
    <property type="match status" value="1"/>
</dbReference>
<evidence type="ECO:0000256" key="5">
    <source>
        <dbReference type="SAM" id="MobiDB-lite"/>
    </source>
</evidence>
<dbReference type="GO" id="GO:0045719">
    <property type="term" value="P:negative regulation of glycogen biosynthetic process"/>
    <property type="evidence" value="ECO:0007669"/>
    <property type="project" value="TreeGrafter"/>
</dbReference>
<dbReference type="Gene3D" id="1.10.510.10">
    <property type="entry name" value="Transferase(Phosphotransferase) domain 1"/>
    <property type="match status" value="1"/>
</dbReference>
<dbReference type="GO" id="GO:0004674">
    <property type="term" value="F:protein serine/threonine kinase activity"/>
    <property type="evidence" value="ECO:0007669"/>
    <property type="project" value="UniProtKB-KW"/>
</dbReference>
<evidence type="ECO:0000256" key="3">
    <source>
        <dbReference type="PROSITE-ProRule" id="PRU10141"/>
    </source>
</evidence>
<feature type="compositionally biased region" description="Low complexity" evidence="5">
    <location>
        <begin position="203"/>
        <end position="246"/>
    </location>
</feature>
<dbReference type="Pfam" id="PF00069">
    <property type="entry name" value="Pkinase"/>
    <property type="match status" value="2"/>
</dbReference>
<keyword evidence="4" id="KW-0808">Transferase</keyword>
<dbReference type="FunFam" id="3.30.200.20:FF:000314">
    <property type="entry name" value="Serine/threonine protein kinase"/>
    <property type="match status" value="1"/>
</dbReference>
<proteinExistence type="inferred from homology"/>
<dbReference type="InterPro" id="IPR011009">
    <property type="entry name" value="Kinase-like_dom_sf"/>
</dbReference>
<evidence type="ECO:0000256" key="2">
    <source>
        <dbReference type="ARBA" id="ARBA00022840"/>
    </source>
</evidence>
<dbReference type="PANTHER" id="PTHR24346">
    <property type="entry name" value="MAP/MICROTUBULE AFFINITY-REGULATING KINASE"/>
    <property type="match status" value="1"/>
</dbReference>
<feature type="binding site" evidence="3">
    <location>
        <position position="109"/>
    </location>
    <ligand>
        <name>ATP</name>
        <dbReference type="ChEBI" id="CHEBI:30616"/>
    </ligand>
</feature>
<evidence type="ECO:0000256" key="1">
    <source>
        <dbReference type="ARBA" id="ARBA00022741"/>
    </source>
</evidence>